<protein>
    <submittedName>
        <fullName evidence="5">ESRP2 protein</fullName>
    </submittedName>
</protein>
<dbReference type="InterPro" id="IPR035979">
    <property type="entry name" value="RBD_domain_sf"/>
</dbReference>
<dbReference type="CDD" id="cd12254">
    <property type="entry name" value="RRM_hnRNPH_ESRPs_RBM12_like"/>
    <property type="match status" value="1"/>
</dbReference>
<evidence type="ECO:0000256" key="3">
    <source>
        <dbReference type="PROSITE-ProRule" id="PRU00176"/>
    </source>
</evidence>
<dbReference type="InterPro" id="IPR050666">
    <property type="entry name" value="ESRP"/>
</dbReference>
<name>A0A812LBE0_9DINO</name>
<dbReference type="PROSITE" id="PS50102">
    <property type="entry name" value="RRM"/>
    <property type="match status" value="1"/>
</dbReference>
<organism evidence="5 6">
    <name type="scientific">Symbiodinium natans</name>
    <dbReference type="NCBI Taxonomy" id="878477"/>
    <lineage>
        <taxon>Eukaryota</taxon>
        <taxon>Sar</taxon>
        <taxon>Alveolata</taxon>
        <taxon>Dinophyceae</taxon>
        <taxon>Suessiales</taxon>
        <taxon>Symbiodiniaceae</taxon>
        <taxon>Symbiodinium</taxon>
    </lineage>
</organism>
<dbReference type="OrthoDB" id="431068at2759"/>
<evidence type="ECO:0000259" key="4">
    <source>
        <dbReference type="PROSITE" id="PS50102"/>
    </source>
</evidence>
<dbReference type="EMBL" id="CAJNDS010000879">
    <property type="protein sequence ID" value="CAE7238968.1"/>
    <property type="molecule type" value="Genomic_DNA"/>
</dbReference>
<comment type="caution">
    <text evidence="5">The sequence shown here is derived from an EMBL/GenBank/DDBJ whole genome shotgun (WGS) entry which is preliminary data.</text>
</comment>
<feature type="domain" description="RRM" evidence="4">
    <location>
        <begin position="24"/>
        <end position="110"/>
    </location>
</feature>
<dbReference type="PANTHER" id="PTHR13976">
    <property type="entry name" value="HETEROGENEOUS NUCLEAR RIBONUCLEOPROTEIN-RELATED"/>
    <property type="match status" value="1"/>
</dbReference>
<proteinExistence type="predicted"/>
<keyword evidence="2 3" id="KW-0694">RNA-binding</keyword>
<keyword evidence="6" id="KW-1185">Reference proteome</keyword>
<dbReference type="Gene3D" id="3.30.70.330">
    <property type="match status" value="1"/>
</dbReference>
<dbReference type="InterPro" id="IPR012677">
    <property type="entry name" value="Nucleotide-bd_a/b_plait_sf"/>
</dbReference>
<gene>
    <name evidence="5" type="primary">ESRP2</name>
    <name evidence="5" type="ORF">SNAT2548_LOCUS10560</name>
</gene>
<dbReference type="Proteomes" id="UP000604046">
    <property type="component" value="Unassembled WGS sequence"/>
</dbReference>
<dbReference type="GO" id="GO:0003723">
    <property type="term" value="F:RNA binding"/>
    <property type="evidence" value="ECO:0007669"/>
    <property type="project" value="UniProtKB-UniRule"/>
</dbReference>
<accession>A0A812LBE0</accession>
<dbReference type="Pfam" id="PF00076">
    <property type="entry name" value="RRM_1"/>
    <property type="match status" value="1"/>
</dbReference>
<keyword evidence="1" id="KW-0677">Repeat</keyword>
<evidence type="ECO:0000313" key="5">
    <source>
        <dbReference type="EMBL" id="CAE7238968.1"/>
    </source>
</evidence>
<evidence type="ECO:0000256" key="1">
    <source>
        <dbReference type="ARBA" id="ARBA00022737"/>
    </source>
</evidence>
<dbReference type="SUPFAM" id="SSF54928">
    <property type="entry name" value="RNA-binding domain, RBD"/>
    <property type="match status" value="1"/>
</dbReference>
<evidence type="ECO:0000256" key="2">
    <source>
        <dbReference type="ARBA" id="ARBA00022884"/>
    </source>
</evidence>
<evidence type="ECO:0000313" key="6">
    <source>
        <dbReference type="Proteomes" id="UP000604046"/>
    </source>
</evidence>
<sequence>MAGGSAAQLRRGFSALKPGVSWPPRLRLRGLPFSATEADVRAFLQGFELARTADDKGDVEIIRRSVDGLPTGHAFAYFKDWEEACRARREKQRAYLGNRWIEMYVDWSPDWHREGPI</sequence>
<reference evidence="5" key="1">
    <citation type="submission" date="2021-02" db="EMBL/GenBank/DDBJ databases">
        <authorList>
            <person name="Dougan E. K."/>
            <person name="Rhodes N."/>
            <person name="Thang M."/>
            <person name="Chan C."/>
        </authorList>
    </citation>
    <scope>NUCLEOTIDE SEQUENCE</scope>
</reference>
<dbReference type="AlphaFoldDB" id="A0A812LBE0"/>
<dbReference type="InterPro" id="IPR000504">
    <property type="entry name" value="RRM_dom"/>
</dbReference>